<accession>A0A1S0TT53</accession>
<dbReference type="GeneID" id="9946212"/>
<dbReference type="RefSeq" id="XP_003144362.1">
    <property type="nucleotide sequence ID" value="XM_003144314.1"/>
</dbReference>
<dbReference type="InParanoid" id="A0A1S0TT53"/>
<name>A0A1S0TT53_LOALO</name>
<evidence type="ECO:0000313" key="1">
    <source>
        <dbReference type="EMBL" id="EFO19709.1"/>
    </source>
</evidence>
<organism evidence="1">
    <name type="scientific">Loa loa</name>
    <name type="common">Eye worm</name>
    <name type="synonym">Filaria loa</name>
    <dbReference type="NCBI Taxonomy" id="7209"/>
    <lineage>
        <taxon>Eukaryota</taxon>
        <taxon>Metazoa</taxon>
        <taxon>Ecdysozoa</taxon>
        <taxon>Nematoda</taxon>
        <taxon>Chromadorea</taxon>
        <taxon>Rhabditida</taxon>
        <taxon>Spirurina</taxon>
        <taxon>Spiruromorpha</taxon>
        <taxon>Filarioidea</taxon>
        <taxon>Onchocercidae</taxon>
        <taxon>Loa</taxon>
    </lineage>
</organism>
<protein>
    <submittedName>
        <fullName evidence="1">Uncharacterized protein</fullName>
    </submittedName>
</protein>
<dbReference type="KEGG" id="loa:LOAG_08784"/>
<dbReference type="EMBL" id="JH712177">
    <property type="protein sequence ID" value="EFO19709.1"/>
    <property type="molecule type" value="Genomic_DNA"/>
</dbReference>
<dbReference type="AlphaFoldDB" id="A0A1S0TT53"/>
<sequence length="170" mass="20135">MWINDQKQSLLRSVEIKKVTNYNDKFRIYRGPARQVTAAFFKKLGEKLRNYQRYQKPMQLSESSSFRSSSLDLNSNIKCSVELTESQNAENDLPKQILDKKTKYKEKERQIQCDNGRNRNGKTTKLDDNVKMTNQDKLEDKELIQEKKKKRYGKYYHFSNLANFCQANMA</sequence>
<gene>
    <name evidence="1" type="ORF">LOAG_08784</name>
</gene>
<dbReference type="CTD" id="9946212"/>
<reference evidence="1" key="1">
    <citation type="submission" date="2012-04" db="EMBL/GenBank/DDBJ databases">
        <title>The Genome Sequence of Loa loa.</title>
        <authorList>
            <consortium name="The Broad Institute Genome Sequencing Platform"/>
            <consortium name="Broad Institute Genome Sequencing Center for Infectious Disease"/>
            <person name="Nutman T.B."/>
            <person name="Fink D.L."/>
            <person name="Russ C."/>
            <person name="Young S."/>
            <person name="Zeng Q."/>
            <person name="Gargeya S."/>
            <person name="Alvarado L."/>
            <person name="Berlin A."/>
            <person name="Chapman S.B."/>
            <person name="Chen Z."/>
            <person name="Freedman E."/>
            <person name="Gellesch M."/>
            <person name="Goldberg J."/>
            <person name="Griggs A."/>
            <person name="Gujja S."/>
            <person name="Heilman E.R."/>
            <person name="Heiman D."/>
            <person name="Howarth C."/>
            <person name="Mehta T."/>
            <person name="Neiman D."/>
            <person name="Pearson M."/>
            <person name="Roberts A."/>
            <person name="Saif S."/>
            <person name="Shea T."/>
            <person name="Shenoy N."/>
            <person name="Sisk P."/>
            <person name="Stolte C."/>
            <person name="Sykes S."/>
            <person name="White J."/>
            <person name="Yandava C."/>
            <person name="Haas B."/>
            <person name="Henn M.R."/>
            <person name="Nusbaum C."/>
            <person name="Birren B."/>
        </authorList>
    </citation>
    <scope>NUCLEOTIDE SEQUENCE [LARGE SCALE GENOMIC DNA]</scope>
</reference>
<proteinExistence type="predicted"/>